<dbReference type="EMBL" id="JBHFFA010000004">
    <property type="protein sequence ID" value="KAL2631493.1"/>
    <property type="molecule type" value="Genomic_DNA"/>
</dbReference>
<keyword evidence="3" id="KW-1185">Reference proteome</keyword>
<evidence type="ECO:0000313" key="3">
    <source>
        <dbReference type="Proteomes" id="UP001605036"/>
    </source>
</evidence>
<dbReference type="Proteomes" id="UP001605036">
    <property type="component" value="Unassembled WGS sequence"/>
</dbReference>
<protein>
    <submittedName>
        <fullName evidence="2">Uncharacterized protein</fullName>
    </submittedName>
</protein>
<evidence type="ECO:0000256" key="1">
    <source>
        <dbReference type="SAM" id="MobiDB-lite"/>
    </source>
</evidence>
<dbReference type="AlphaFoldDB" id="A0ABD1YLL3"/>
<gene>
    <name evidence="2" type="ORF">R1flu_016179</name>
</gene>
<comment type="caution">
    <text evidence="2">The sequence shown here is derived from an EMBL/GenBank/DDBJ whole genome shotgun (WGS) entry which is preliminary data.</text>
</comment>
<accession>A0ABD1YLL3</accession>
<proteinExistence type="predicted"/>
<name>A0ABD1YLL3_9MARC</name>
<reference evidence="2 3" key="1">
    <citation type="submission" date="2024-09" db="EMBL/GenBank/DDBJ databases">
        <title>Chromosome-scale assembly of Riccia fluitans.</title>
        <authorList>
            <person name="Paukszto L."/>
            <person name="Sawicki J."/>
            <person name="Karawczyk K."/>
            <person name="Piernik-Szablinska J."/>
            <person name="Szczecinska M."/>
            <person name="Mazdziarz M."/>
        </authorList>
    </citation>
    <scope>NUCLEOTIDE SEQUENCE [LARGE SCALE GENOMIC DNA]</scope>
    <source>
        <strain evidence="2">Rf_01</strain>
        <tissue evidence="2">Aerial parts of the thallus</tissue>
    </source>
</reference>
<feature type="region of interest" description="Disordered" evidence="1">
    <location>
        <begin position="1"/>
        <end position="31"/>
    </location>
</feature>
<organism evidence="2 3">
    <name type="scientific">Riccia fluitans</name>
    <dbReference type="NCBI Taxonomy" id="41844"/>
    <lineage>
        <taxon>Eukaryota</taxon>
        <taxon>Viridiplantae</taxon>
        <taxon>Streptophyta</taxon>
        <taxon>Embryophyta</taxon>
        <taxon>Marchantiophyta</taxon>
        <taxon>Marchantiopsida</taxon>
        <taxon>Marchantiidae</taxon>
        <taxon>Marchantiales</taxon>
        <taxon>Ricciaceae</taxon>
        <taxon>Riccia</taxon>
    </lineage>
</organism>
<sequence>MESSLTSENGVEFEKDKNKRRPLFTGGPYPPPSWASHLRSVPLSFVSLGLFPTPIHRLNLPGFRGTYCSCPRPITLAWTFISFYALADRCR</sequence>
<evidence type="ECO:0000313" key="2">
    <source>
        <dbReference type="EMBL" id="KAL2631493.1"/>
    </source>
</evidence>